<dbReference type="NCBIfam" id="TIGR04329">
    <property type="entry name" value="cas1_PREFRAN"/>
    <property type="match status" value="1"/>
</dbReference>
<dbReference type="Pfam" id="PF01867">
    <property type="entry name" value="Cas_Cas1"/>
    <property type="match status" value="1"/>
</dbReference>
<comment type="similarity">
    <text evidence="10">Belongs to the CRISPR-associated endonuclease Cas1 family.</text>
</comment>
<reference evidence="11 12" key="1">
    <citation type="journal article" date="2019" name="ISME J.">
        <title>Genome analyses of uncultured TG2/ZB3 bacteria in 'Margulisbacteria' specifically attached to ectosymbiotic spirochetes of protists in the termite gut.</title>
        <authorList>
            <person name="Utami Y.D."/>
            <person name="Kuwahara H."/>
            <person name="Igai K."/>
            <person name="Murakami T."/>
            <person name="Sugaya K."/>
            <person name="Morikawa T."/>
            <person name="Nagura Y."/>
            <person name="Yuki M."/>
            <person name="Deevong P."/>
            <person name="Inoue T."/>
            <person name="Kihara K."/>
            <person name="Lo N."/>
            <person name="Yamada A."/>
            <person name="Ohkuma M."/>
            <person name="Hongoh Y."/>
        </authorList>
    </citation>
    <scope>NUCLEOTIDE SEQUENCE [LARGE SCALE GENOMIC DNA]</scope>
    <source>
        <strain evidence="11">RsDinE6-01</strain>
    </source>
</reference>
<organism evidence="11 12">
    <name type="scientific">Candidatus Termititenax dinenymphae</name>
    <dbReference type="NCBI Taxonomy" id="2218523"/>
    <lineage>
        <taxon>Bacteria</taxon>
        <taxon>Bacillati</taxon>
        <taxon>Candidatus Margulisiibacteriota</taxon>
        <taxon>Candidatus Termititenacia</taxon>
        <taxon>Candidatus Termititenacales</taxon>
        <taxon>Candidatus Termititenacaceae</taxon>
        <taxon>Candidatus Termititenax</taxon>
    </lineage>
</organism>
<keyword evidence="1 10" id="KW-0540">Nuclease</keyword>
<evidence type="ECO:0000256" key="5">
    <source>
        <dbReference type="ARBA" id="ARBA00022842"/>
    </source>
</evidence>
<dbReference type="EC" id="3.1.-.-" evidence="10"/>
<keyword evidence="5 10" id="KW-0460">Magnesium</keyword>
<evidence type="ECO:0000256" key="2">
    <source>
        <dbReference type="ARBA" id="ARBA00022723"/>
    </source>
</evidence>
<evidence type="ECO:0000256" key="1">
    <source>
        <dbReference type="ARBA" id="ARBA00022722"/>
    </source>
</evidence>
<evidence type="ECO:0000256" key="7">
    <source>
        <dbReference type="ARBA" id="ARBA00023125"/>
    </source>
</evidence>
<dbReference type="InterPro" id="IPR050646">
    <property type="entry name" value="Cas1"/>
</dbReference>
<comment type="caution">
    <text evidence="11">The sequence shown here is derived from an EMBL/GenBank/DDBJ whole genome shotgun (WGS) entry which is preliminary data.</text>
</comment>
<feature type="binding site" evidence="10">
    <location>
        <position position="222"/>
    </location>
    <ligand>
        <name>Mn(2+)</name>
        <dbReference type="ChEBI" id="CHEBI:29035"/>
    </ligand>
</feature>
<dbReference type="CDD" id="cd09634">
    <property type="entry name" value="Cas1_I-II-III"/>
    <property type="match status" value="1"/>
</dbReference>
<feature type="binding site" evidence="10">
    <location>
        <position position="162"/>
    </location>
    <ligand>
        <name>Mn(2+)</name>
        <dbReference type="ChEBI" id="CHEBI:29035"/>
    </ligand>
</feature>
<dbReference type="Gene3D" id="1.20.120.920">
    <property type="entry name" value="CRISPR-associated endonuclease Cas1, C-terminal domain"/>
    <property type="match status" value="1"/>
</dbReference>
<keyword evidence="2 10" id="KW-0479">Metal-binding</keyword>
<comment type="function">
    <text evidence="10">CRISPR (clustered regularly interspaced short palindromic repeat), is an adaptive immune system that provides protection against mobile genetic elements (viruses, transposable elements and conjugative plasmids). CRISPR clusters contain spacers, sequences complementary to antecedent mobile elements, and target invading nucleic acids. CRISPR clusters are transcribed and processed into CRISPR RNA (crRNA). Acts as a dsDNA endonuclease. Involved in the integration of spacer DNA into the CRISPR cassette.</text>
</comment>
<proteinExistence type="inferred from homology"/>
<dbReference type="AlphaFoldDB" id="A0A388TLY6"/>
<keyword evidence="4 10" id="KW-0378">Hydrolase</keyword>
<dbReference type="GO" id="GO:0003677">
    <property type="term" value="F:DNA binding"/>
    <property type="evidence" value="ECO:0007669"/>
    <property type="project" value="UniProtKB-KW"/>
</dbReference>
<comment type="subunit">
    <text evidence="9 10">Homodimer, forms a heterotetramer with a Cas2 homodimer.</text>
</comment>
<dbReference type="PANTHER" id="PTHR34353">
    <property type="entry name" value="CRISPR-ASSOCIATED ENDONUCLEASE CAS1 1"/>
    <property type="match status" value="1"/>
</dbReference>
<feature type="binding site" evidence="10">
    <location>
        <position position="237"/>
    </location>
    <ligand>
        <name>Mn(2+)</name>
        <dbReference type="ChEBI" id="CHEBI:29035"/>
    </ligand>
</feature>
<dbReference type="GO" id="GO:0016787">
    <property type="term" value="F:hydrolase activity"/>
    <property type="evidence" value="ECO:0007669"/>
    <property type="project" value="UniProtKB-KW"/>
</dbReference>
<evidence type="ECO:0000256" key="6">
    <source>
        <dbReference type="ARBA" id="ARBA00023118"/>
    </source>
</evidence>
<dbReference type="NCBIfam" id="TIGR00287">
    <property type="entry name" value="cas1"/>
    <property type="match status" value="1"/>
</dbReference>
<accession>A0A388TLY6</accession>
<dbReference type="HAMAP" id="MF_01470">
    <property type="entry name" value="Cas1"/>
    <property type="match status" value="1"/>
</dbReference>
<dbReference type="InterPro" id="IPR042206">
    <property type="entry name" value="CRISPR-assoc_Cas1_C"/>
</dbReference>
<sequence>MLSLPDFKEKQIVMCFCNEGQKMLFRNDNMIVADIDGKIIVQITCYKIFALFVAGSTSITTGILERSKKFRFPIVFMSYSLRVTGVWTNGVDGNFLLRQKQYEYKDLSIARYLVQNKIYNQLQLIKTIRDKDQKIKSAVENLKNYCGDPANINNLDQLLGCEGLASRVYFKAWFGERWQMRRPRTKIDTINTCLDIGYTILFNIIDAMLSVYGFDLYKGVYHREFYQRKSLVCDLVEPFRVIIDKALKKAFNLGQIKDEFFKIEDARYILRSEHSKDLSKIFMSAILEYKEDIFLYMQKYYRAFMQGRDLSEYPVFVFKGED</sequence>
<evidence type="ECO:0000256" key="10">
    <source>
        <dbReference type="HAMAP-Rule" id="MF_01470"/>
    </source>
</evidence>
<keyword evidence="8 10" id="KW-0464">Manganese</keyword>
<keyword evidence="7 10" id="KW-0238">DNA-binding</keyword>
<evidence type="ECO:0000313" key="12">
    <source>
        <dbReference type="Proteomes" id="UP000282196"/>
    </source>
</evidence>
<dbReference type="GO" id="GO:0004520">
    <property type="term" value="F:DNA endonuclease activity"/>
    <property type="evidence" value="ECO:0007669"/>
    <property type="project" value="InterPro"/>
</dbReference>
<dbReference type="InterPro" id="IPR027617">
    <property type="entry name" value="Cas1_PREFRAN"/>
</dbReference>
<keyword evidence="6 10" id="KW-0051">Antiviral defense</keyword>
<dbReference type="EMBL" id="BGZP01000001">
    <property type="protein sequence ID" value="GBR77395.1"/>
    <property type="molecule type" value="Genomic_DNA"/>
</dbReference>
<protein>
    <recommendedName>
        <fullName evidence="10">CRISPR-associated endonuclease Cas1</fullName>
        <ecNumber evidence="10">3.1.-.-</ecNumber>
    </recommendedName>
</protein>
<dbReference type="GO" id="GO:0046872">
    <property type="term" value="F:metal ion binding"/>
    <property type="evidence" value="ECO:0007669"/>
    <property type="project" value="UniProtKB-UniRule"/>
</dbReference>
<dbReference type="GO" id="GO:0043571">
    <property type="term" value="P:maintenance of CRISPR repeat elements"/>
    <property type="evidence" value="ECO:0007669"/>
    <property type="project" value="UniProtKB-UniRule"/>
</dbReference>
<dbReference type="GO" id="GO:0051607">
    <property type="term" value="P:defense response to virus"/>
    <property type="evidence" value="ECO:0007669"/>
    <property type="project" value="UniProtKB-UniRule"/>
</dbReference>
<dbReference type="PANTHER" id="PTHR34353:SF2">
    <property type="entry name" value="CRISPR-ASSOCIATED ENDONUCLEASE CAS1 1"/>
    <property type="match status" value="1"/>
</dbReference>
<evidence type="ECO:0000256" key="8">
    <source>
        <dbReference type="ARBA" id="ARBA00023211"/>
    </source>
</evidence>
<keyword evidence="3 10" id="KW-0255">Endonuclease</keyword>
<keyword evidence="12" id="KW-1185">Reference proteome</keyword>
<comment type="cofactor">
    <cofactor evidence="10">
        <name>Mg(2+)</name>
        <dbReference type="ChEBI" id="CHEBI:18420"/>
    </cofactor>
    <cofactor evidence="10">
        <name>Mn(2+)</name>
        <dbReference type="ChEBI" id="CHEBI:29035"/>
    </cofactor>
</comment>
<dbReference type="Proteomes" id="UP000282196">
    <property type="component" value="Unassembled WGS sequence"/>
</dbReference>
<gene>
    <name evidence="10 11" type="primary">cas1</name>
    <name evidence="11" type="ORF">RDn1_054</name>
</gene>
<evidence type="ECO:0000256" key="4">
    <source>
        <dbReference type="ARBA" id="ARBA00022801"/>
    </source>
</evidence>
<evidence type="ECO:0000313" key="11">
    <source>
        <dbReference type="EMBL" id="GBR77395.1"/>
    </source>
</evidence>
<dbReference type="InterPro" id="IPR002729">
    <property type="entry name" value="CRISPR-assoc_Cas1"/>
</dbReference>
<name>A0A388TLY6_9BACT</name>
<evidence type="ECO:0000256" key="9">
    <source>
        <dbReference type="ARBA" id="ARBA00038592"/>
    </source>
</evidence>
<evidence type="ECO:0000256" key="3">
    <source>
        <dbReference type="ARBA" id="ARBA00022759"/>
    </source>
</evidence>